<dbReference type="Gene3D" id="3.40.250.10">
    <property type="entry name" value="Rhodanese-like domain"/>
    <property type="match status" value="1"/>
</dbReference>
<evidence type="ECO:0000313" key="3">
    <source>
        <dbReference type="Proteomes" id="UP000824469"/>
    </source>
</evidence>
<dbReference type="Pfam" id="PF12368">
    <property type="entry name" value="Rhodanese_C"/>
    <property type="match status" value="1"/>
</dbReference>
<feature type="domain" description="Rhodanese" evidence="1">
    <location>
        <begin position="257"/>
        <end position="360"/>
    </location>
</feature>
<dbReference type="PANTHER" id="PTHR43268">
    <property type="entry name" value="THIOSULFATE SULFURTRANSFERASE/RHODANESE-LIKE DOMAIN-CONTAINING PROTEIN 2"/>
    <property type="match status" value="1"/>
</dbReference>
<comment type="caution">
    <text evidence="2">The sequence shown here is derived from an EMBL/GenBank/DDBJ whole genome shotgun (WGS) entry which is preliminary data.</text>
</comment>
<dbReference type="InterPro" id="IPR040503">
    <property type="entry name" value="TRHO_N"/>
</dbReference>
<dbReference type="InterPro" id="IPR001763">
    <property type="entry name" value="Rhodanese-like_dom"/>
</dbReference>
<dbReference type="Proteomes" id="UP000824469">
    <property type="component" value="Unassembled WGS sequence"/>
</dbReference>
<accession>A0AA38GKK7</accession>
<evidence type="ECO:0000259" key="1">
    <source>
        <dbReference type="PROSITE" id="PS50206"/>
    </source>
</evidence>
<dbReference type="InterPro" id="IPR036873">
    <property type="entry name" value="Rhodanese-like_dom_sf"/>
</dbReference>
<sequence>MPSILPTKPTNFQAHCKSVNHLPFHTANYLLNNLNSSPFLSSFSRFRGSKKQFSLQKRGRLIEFHRHGVHVGEANKREGSSATGTQTSEDAAQSVLAHKDLVLELNSNGHEFLAVSFYHFVRIEDPHQEVAKHRAFLEGWDIKGRIYINQQGINAQYSGPVLDALEYAEWVKADARFTHIFFQTSPSSTHAFPRLKLRYKSSLVQVEGGVSHLPILDPSMRAQPLTPREWKKRLSITNCSETECDEISSMEKTSLNKGRKSLLLDVRNGYEWDIGHFQGAKRPDVDCFRCTTVGISDLETNISDPLAGLDKENTDILMYCTGGIRCDVYSVILRKKGFQNLYTLKGGISNYLKEEGPVKWIGNLFVFDSRLSVSPKTYKPMDASNIQWMGSSNARIEDDEDYLALYNSSFGRCHLCGSHLSEMRHRNCANPDCNMLIL</sequence>
<gene>
    <name evidence="2" type="ORF">KI387_018038</name>
</gene>
<dbReference type="PANTHER" id="PTHR43268:SF3">
    <property type="entry name" value="RHODANESE-LIKE DOMAIN-CONTAINING PROTEIN 7-RELATED"/>
    <property type="match status" value="1"/>
</dbReference>
<reference evidence="2 3" key="1">
    <citation type="journal article" date="2021" name="Nat. Plants">
        <title>The Taxus genome provides insights into paclitaxel biosynthesis.</title>
        <authorList>
            <person name="Xiong X."/>
            <person name="Gou J."/>
            <person name="Liao Q."/>
            <person name="Li Y."/>
            <person name="Zhou Q."/>
            <person name="Bi G."/>
            <person name="Li C."/>
            <person name="Du R."/>
            <person name="Wang X."/>
            <person name="Sun T."/>
            <person name="Guo L."/>
            <person name="Liang H."/>
            <person name="Lu P."/>
            <person name="Wu Y."/>
            <person name="Zhang Z."/>
            <person name="Ro D.K."/>
            <person name="Shang Y."/>
            <person name="Huang S."/>
            <person name="Yan J."/>
        </authorList>
    </citation>
    <scope>NUCLEOTIDE SEQUENCE [LARGE SCALE GENOMIC DNA]</scope>
    <source>
        <strain evidence="2">Ta-2019</strain>
    </source>
</reference>
<feature type="non-terminal residue" evidence="2">
    <location>
        <position position="438"/>
    </location>
</feature>
<dbReference type="SMART" id="SM00450">
    <property type="entry name" value="RHOD"/>
    <property type="match status" value="1"/>
</dbReference>
<dbReference type="InterPro" id="IPR022111">
    <property type="entry name" value="Rhodanese_C"/>
</dbReference>
<evidence type="ECO:0000313" key="2">
    <source>
        <dbReference type="EMBL" id="KAH9323399.1"/>
    </source>
</evidence>
<dbReference type="InterPro" id="IPR020936">
    <property type="entry name" value="TrhO"/>
</dbReference>
<dbReference type="Gene3D" id="3.30.70.100">
    <property type="match status" value="1"/>
</dbReference>
<name>A0AA38GKK7_TAXCH</name>
<keyword evidence="3" id="KW-1185">Reference proteome</keyword>
<dbReference type="PROSITE" id="PS50206">
    <property type="entry name" value="RHODANESE_3"/>
    <property type="match status" value="1"/>
</dbReference>
<dbReference type="Pfam" id="PF17773">
    <property type="entry name" value="UPF0176_N"/>
    <property type="match status" value="1"/>
</dbReference>
<dbReference type="SUPFAM" id="SSF52821">
    <property type="entry name" value="Rhodanese/Cell cycle control phosphatase"/>
    <property type="match status" value="1"/>
</dbReference>
<dbReference type="Pfam" id="PF00581">
    <property type="entry name" value="Rhodanese"/>
    <property type="match status" value="1"/>
</dbReference>
<proteinExistence type="predicted"/>
<dbReference type="EMBL" id="JAHRHJ020000003">
    <property type="protein sequence ID" value="KAH9323399.1"/>
    <property type="molecule type" value="Genomic_DNA"/>
</dbReference>
<dbReference type="AlphaFoldDB" id="A0AA38GKK7"/>
<protein>
    <recommendedName>
        <fullName evidence="1">Rhodanese domain-containing protein</fullName>
    </recommendedName>
</protein>
<organism evidence="2 3">
    <name type="scientific">Taxus chinensis</name>
    <name type="common">Chinese yew</name>
    <name type="synonym">Taxus wallichiana var. chinensis</name>
    <dbReference type="NCBI Taxonomy" id="29808"/>
    <lineage>
        <taxon>Eukaryota</taxon>
        <taxon>Viridiplantae</taxon>
        <taxon>Streptophyta</taxon>
        <taxon>Embryophyta</taxon>
        <taxon>Tracheophyta</taxon>
        <taxon>Spermatophyta</taxon>
        <taxon>Pinopsida</taxon>
        <taxon>Pinidae</taxon>
        <taxon>Conifers II</taxon>
        <taxon>Cupressales</taxon>
        <taxon>Taxaceae</taxon>
        <taxon>Taxus</taxon>
    </lineage>
</organism>